<dbReference type="EMBL" id="SJPS01000008">
    <property type="protein sequence ID" value="TWU21971.1"/>
    <property type="molecule type" value="Genomic_DNA"/>
</dbReference>
<gene>
    <name evidence="2" type="ORF">Pla144_44380</name>
</gene>
<dbReference type="InterPro" id="IPR038717">
    <property type="entry name" value="Tc1-like_DDE_dom"/>
</dbReference>
<dbReference type="NCBIfam" id="NF033545">
    <property type="entry name" value="transpos_IS630"/>
    <property type="match status" value="1"/>
</dbReference>
<comment type="caution">
    <text evidence="2">The sequence shown here is derived from an EMBL/GenBank/DDBJ whole genome shotgun (WGS) entry which is preliminary data.</text>
</comment>
<dbReference type="InterPro" id="IPR036397">
    <property type="entry name" value="RNaseH_sf"/>
</dbReference>
<feature type="domain" description="Tc1-like transposase DDE" evidence="1">
    <location>
        <begin position="19"/>
        <end position="156"/>
    </location>
</feature>
<dbReference type="Pfam" id="PF13358">
    <property type="entry name" value="DDE_3"/>
    <property type="match status" value="1"/>
</dbReference>
<dbReference type="PANTHER" id="PTHR46564:SF1">
    <property type="entry name" value="TRANSPOSASE"/>
    <property type="match status" value="1"/>
</dbReference>
<accession>A0A5C6CEW8</accession>
<evidence type="ECO:0000313" key="2">
    <source>
        <dbReference type="EMBL" id="TWU21971.1"/>
    </source>
</evidence>
<dbReference type="Gene3D" id="3.30.420.10">
    <property type="entry name" value="Ribonuclease H-like superfamily/Ribonuclease H"/>
    <property type="match status" value="1"/>
</dbReference>
<organism evidence="2 3">
    <name type="scientific">Bythopirellula polymerisocia</name>
    <dbReference type="NCBI Taxonomy" id="2528003"/>
    <lineage>
        <taxon>Bacteria</taxon>
        <taxon>Pseudomonadati</taxon>
        <taxon>Planctomycetota</taxon>
        <taxon>Planctomycetia</taxon>
        <taxon>Pirellulales</taxon>
        <taxon>Lacipirellulaceae</taxon>
        <taxon>Bythopirellula</taxon>
    </lineage>
</organism>
<sequence length="190" mass="21046">MKKQRKAWKKKIRQVDPNRLVFLDESGAKTNMTRQYGRAPQGQRLFDAVPGGHWNTTTMISAIRLEGVATAMVTEGATNTLVFHGFVEQFLAPVLRPGDIVVMDNLSSHKAGCVVEAIEAVGAEVRYLPPYSPDCNPIELMWSKVKSQLRSFAARTKRTLVTAIGKALQAVTLQDLAGWFTHNGYGTRKC</sequence>
<dbReference type="Proteomes" id="UP000318437">
    <property type="component" value="Unassembled WGS sequence"/>
</dbReference>
<dbReference type="GO" id="GO:0003676">
    <property type="term" value="F:nucleic acid binding"/>
    <property type="evidence" value="ECO:0007669"/>
    <property type="project" value="InterPro"/>
</dbReference>
<keyword evidence="3" id="KW-1185">Reference proteome</keyword>
<dbReference type="RefSeq" id="WP_231936480.1">
    <property type="nucleotide sequence ID" value="NZ_SJPS01000008.1"/>
</dbReference>
<reference evidence="2 3" key="1">
    <citation type="submission" date="2019-02" db="EMBL/GenBank/DDBJ databases">
        <title>Deep-cultivation of Planctomycetes and their phenomic and genomic characterization uncovers novel biology.</title>
        <authorList>
            <person name="Wiegand S."/>
            <person name="Jogler M."/>
            <person name="Boedeker C."/>
            <person name="Pinto D."/>
            <person name="Vollmers J."/>
            <person name="Rivas-Marin E."/>
            <person name="Kohn T."/>
            <person name="Peeters S.H."/>
            <person name="Heuer A."/>
            <person name="Rast P."/>
            <person name="Oberbeckmann S."/>
            <person name="Bunk B."/>
            <person name="Jeske O."/>
            <person name="Meyerdierks A."/>
            <person name="Storesund J.E."/>
            <person name="Kallscheuer N."/>
            <person name="Luecker S."/>
            <person name="Lage O.M."/>
            <person name="Pohl T."/>
            <person name="Merkel B.J."/>
            <person name="Hornburger P."/>
            <person name="Mueller R.-W."/>
            <person name="Bruemmer F."/>
            <person name="Labrenz M."/>
            <person name="Spormann A.M."/>
            <person name="Op Den Camp H."/>
            <person name="Overmann J."/>
            <person name="Amann R."/>
            <person name="Jetten M.S.M."/>
            <person name="Mascher T."/>
            <person name="Medema M.H."/>
            <person name="Devos D.P."/>
            <person name="Kaster A.-K."/>
            <person name="Ovreas L."/>
            <person name="Rohde M."/>
            <person name="Galperin M.Y."/>
            <person name="Jogler C."/>
        </authorList>
    </citation>
    <scope>NUCLEOTIDE SEQUENCE [LARGE SCALE GENOMIC DNA]</scope>
    <source>
        <strain evidence="2 3">Pla144</strain>
    </source>
</reference>
<dbReference type="InterPro" id="IPR047655">
    <property type="entry name" value="Transpos_IS630-like"/>
</dbReference>
<evidence type="ECO:0000313" key="3">
    <source>
        <dbReference type="Proteomes" id="UP000318437"/>
    </source>
</evidence>
<name>A0A5C6CEW8_9BACT</name>
<dbReference type="PANTHER" id="PTHR46564">
    <property type="entry name" value="TRANSPOSASE"/>
    <property type="match status" value="1"/>
</dbReference>
<evidence type="ECO:0000259" key="1">
    <source>
        <dbReference type="Pfam" id="PF13358"/>
    </source>
</evidence>
<protein>
    <recommendedName>
        <fullName evidence="1">Tc1-like transposase DDE domain-containing protein</fullName>
    </recommendedName>
</protein>
<dbReference type="AlphaFoldDB" id="A0A5C6CEW8"/>
<proteinExistence type="predicted"/>